<gene>
    <name evidence="2" type="ORF">M501DRAFT_1028456</name>
</gene>
<dbReference type="InterPro" id="IPR052935">
    <property type="entry name" value="Mg2+_PAP"/>
</dbReference>
<proteinExistence type="predicted"/>
<evidence type="ECO:0000259" key="1">
    <source>
        <dbReference type="Pfam" id="PF09949"/>
    </source>
</evidence>
<sequence>MSSPYPITIFTLPKIKAAAELLESNIKLRRLRSYITMNYPTLKAFGLQAQQHIQETQGEHEARKTAGFPEFEATMPFLPTRSGSLSDNLSSYLGKRNPFYRNVEANKHTVWLFDNTASRPAPNKPWQAEFVAAYFIKSSGRDVSTIVADIAEKIGIAKGDKAEATIAERIQPLLDTICPAHSVTIDAVGAGIKRLGPSSRDGVSNDIIQLRGDFADGHTAISDATISVTPQPMTTTFADATGWAVISDVDDTIKKTMTASPVGILKTTFADDPEPIAGMPELYKYVVQKLDNPPFWYLSASPYNLYTFLRSFRETYYPPGTLLLREASWWNLAGFLASLTQGTQAYKVDNMEKIHKDFPKRKFLCIGDSTQSDPETYGEMARRHPGWIGGIFIRRVQNVTATEGNDQNHSERFEKAFKDVPTNIWHVFDDPSELYDWIDNLLAA</sequence>
<organism evidence="2 3">
    <name type="scientific">Patellaria atrata CBS 101060</name>
    <dbReference type="NCBI Taxonomy" id="1346257"/>
    <lineage>
        <taxon>Eukaryota</taxon>
        <taxon>Fungi</taxon>
        <taxon>Dikarya</taxon>
        <taxon>Ascomycota</taxon>
        <taxon>Pezizomycotina</taxon>
        <taxon>Dothideomycetes</taxon>
        <taxon>Dothideomycetes incertae sedis</taxon>
        <taxon>Patellariales</taxon>
        <taxon>Patellariaceae</taxon>
        <taxon>Patellaria</taxon>
    </lineage>
</organism>
<dbReference type="EMBL" id="MU006089">
    <property type="protein sequence ID" value="KAF2843683.1"/>
    <property type="molecule type" value="Genomic_DNA"/>
</dbReference>
<dbReference type="Proteomes" id="UP000799429">
    <property type="component" value="Unassembled WGS sequence"/>
</dbReference>
<dbReference type="InterPro" id="IPR019236">
    <property type="entry name" value="APP1_cat"/>
</dbReference>
<reference evidence="2" key="1">
    <citation type="journal article" date="2020" name="Stud. Mycol.">
        <title>101 Dothideomycetes genomes: a test case for predicting lifestyles and emergence of pathogens.</title>
        <authorList>
            <person name="Haridas S."/>
            <person name="Albert R."/>
            <person name="Binder M."/>
            <person name="Bloem J."/>
            <person name="Labutti K."/>
            <person name="Salamov A."/>
            <person name="Andreopoulos B."/>
            <person name="Baker S."/>
            <person name="Barry K."/>
            <person name="Bills G."/>
            <person name="Bluhm B."/>
            <person name="Cannon C."/>
            <person name="Castanera R."/>
            <person name="Culley D."/>
            <person name="Daum C."/>
            <person name="Ezra D."/>
            <person name="Gonzalez J."/>
            <person name="Henrissat B."/>
            <person name="Kuo A."/>
            <person name="Liang C."/>
            <person name="Lipzen A."/>
            <person name="Lutzoni F."/>
            <person name="Magnuson J."/>
            <person name="Mondo S."/>
            <person name="Nolan M."/>
            <person name="Ohm R."/>
            <person name="Pangilinan J."/>
            <person name="Park H.-J."/>
            <person name="Ramirez L."/>
            <person name="Alfaro M."/>
            <person name="Sun H."/>
            <person name="Tritt A."/>
            <person name="Yoshinaga Y."/>
            <person name="Zwiers L.-H."/>
            <person name="Turgeon B."/>
            <person name="Goodwin S."/>
            <person name="Spatafora J."/>
            <person name="Crous P."/>
            <person name="Grigoriev I."/>
        </authorList>
    </citation>
    <scope>NUCLEOTIDE SEQUENCE</scope>
    <source>
        <strain evidence="2">CBS 101060</strain>
    </source>
</reference>
<protein>
    <recommendedName>
        <fullName evidence="1">Phosphatidate phosphatase APP1 catalytic domain-containing protein</fullName>
    </recommendedName>
</protein>
<dbReference type="GO" id="GO:0008195">
    <property type="term" value="F:phosphatidate phosphatase activity"/>
    <property type="evidence" value="ECO:0007669"/>
    <property type="project" value="InterPro"/>
</dbReference>
<dbReference type="GO" id="GO:0030479">
    <property type="term" value="C:actin cortical patch"/>
    <property type="evidence" value="ECO:0007669"/>
    <property type="project" value="TreeGrafter"/>
</dbReference>
<feature type="domain" description="Phosphatidate phosphatase APP1 catalytic" evidence="1">
    <location>
        <begin position="243"/>
        <end position="395"/>
    </location>
</feature>
<dbReference type="PANTHER" id="PTHR28208">
    <property type="entry name" value="PHOSPHATIDATE PHOSPHATASE APP1"/>
    <property type="match status" value="1"/>
</dbReference>
<accession>A0A9P4SJ80</accession>
<dbReference type="OrthoDB" id="414243at2759"/>
<comment type="caution">
    <text evidence="2">The sequence shown here is derived from an EMBL/GenBank/DDBJ whole genome shotgun (WGS) entry which is preliminary data.</text>
</comment>
<keyword evidence="3" id="KW-1185">Reference proteome</keyword>
<evidence type="ECO:0000313" key="3">
    <source>
        <dbReference type="Proteomes" id="UP000799429"/>
    </source>
</evidence>
<name>A0A9P4SJ80_9PEZI</name>
<dbReference type="PANTHER" id="PTHR28208:SF1">
    <property type="entry name" value="FILAMENT ORGANIZATION PROTEIN APP1-LIKE, PUTATIVE (AFU_ORTHOLOGUE AFUA_1G06650)-RELATED"/>
    <property type="match status" value="1"/>
</dbReference>
<evidence type="ECO:0000313" key="2">
    <source>
        <dbReference type="EMBL" id="KAF2843683.1"/>
    </source>
</evidence>
<dbReference type="Pfam" id="PF09949">
    <property type="entry name" value="APP1_cat"/>
    <property type="match status" value="1"/>
</dbReference>
<dbReference type="AlphaFoldDB" id="A0A9P4SJ80"/>